<dbReference type="EMBL" id="CP144542">
    <property type="protein sequence ID" value="WVW82522.1"/>
    <property type="molecule type" value="Genomic_DNA"/>
</dbReference>
<dbReference type="Gene3D" id="3.10.450.50">
    <property type="match status" value="1"/>
</dbReference>
<sequence length="141" mass="16267">MPLTKEYVMKMIGHLIKYEGPEMMEFMHDDIEIRFINDEVKSTVASGVFRGKVEYMQAQAPFATLFVKPADFTLDTLIVSGNTAVVELKGVAIGKKTNIEYPQYLCWVYEFNDNEEKPQIVKARGYLDSALMSRYYEENKD</sequence>
<reference evidence="2" key="2">
    <citation type="submission" date="2013-07" db="EMBL/GenBank/DDBJ databases">
        <authorList>
            <consortium name="The Broad Institute Genome Sequencing Platform"/>
            <person name="Cuomo C."/>
            <person name="Litvintseva A."/>
            <person name="Chen Y."/>
            <person name="Heitman J."/>
            <person name="Sun S."/>
            <person name="Springer D."/>
            <person name="Dromer F."/>
            <person name="Young S.K."/>
            <person name="Zeng Q."/>
            <person name="Gargeya S."/>
            <person name="Fitzgerald M."/>
            <person name="Abouelleil A."/>
            <person name="Alvarado L."/>
            <person name="Berlin A.M."/>
            <person name="Chapman S.B."/>
            <person name="Dewar J."/>
            <person name="Goldberg J."/>
            <person name="Griggs A."/>
            <person name="Gujja S."/>
            <person name="Hansen M."/>
            <person name="Howarth C."/>
            <person name="Imamovic A."/>
            <person name="Larimer J."/>
            <person name="McCowan C."/>
            <person name="Murphy C."/>
            <person name="Pearson M."/>
            <person name="Priest M."/>
            <person name="Roberts A."/>
            <person name="Saif S."/>
            <person name="Shea T."/>
            <person name="Sykes S."/>
            <person name="Wortman J."/>
            <person name="Nusbaum C."/>
            <person name="Birren B."/>
        </authorList>
    </citation>
    <scope>NUCLEOTIDE SEQUENCE</scope>
    <source>
        <strain evidence="2">CBS 10118</strain>
    </source>
</reference>
<reference evidence="2" key="4">
    <citation type="submission" date="2024-02" db="EMBL/GenBank/DDBJ databases">
        <title>Comparative genomics of Cryptococcus and Kwoniella reveals pathogenesis evolution and contrasting modes of karyotype evolution via chromosome fusion or intercentromeric recombination.</title>
        <authorList>
            <person name="Coelho M.A."/>
            <person name="David-Palma M."/>
            <person name="Shea T."/>
            <person name="Bowers K."/>
            <person name="McGinley-Smith S."/>
            <person name="Mohammad A.W."/>
            <person name="Gnirke A."/>
            <person name="Yurkov A.M."/>
            <person name="Nowrousian M."/>
            <person name="Sun S."/>
            <person name="Cuomo C.A."/>
            <person name="Heitman J."/>
        </authorList>
    </citation>
    <scope>NUCLEOTIDE SEQUENCE</scope>
    <source>
        <strain evidence="2">CBS 10118</strain>
    </source>
</reference>
<dbReference type="Proteomes" id="UP000092730">
    <property type="component" value="Chromosome 2"/>
</dbReference>
<dbReference type="VEuPathDB" id="FungiDB:I302_03239"/>
<dbReference type="InterPro" id="IPR032710">
    <property type="entry name" value="NTF2-like_dom_sf"/>
</dbReference>
<reference evidence="1" key="1">
    <citation type="submission" date="2013-07" db="EMBL/GenBank/DDBJ databases">
        <title>The Genome Sequence of Cryptococcus bestiolae CBS10118.</title>
        <authorList>
            <consortium name="The Broad Institute Genome Sequencing Platform"/>
            <person name="Cuomo C."/>
            <person name="Litvintseva A."/>
            <person name="Chen Y."/>
            <person name="Heitman J."/>
            <person name="Sun S."/>
            <person name="Springer D."/>
            <person name="Dromer F."/>
            <person name="Young S.K."/>
            <person name="Zeng Q."/>
            <person name="Gargeya S."/>
            <person name="Fitzgerald M."/>
            <person name="Abouelleil A."/>
            <person name="Alvarado L."/>
            <person name="Berlin A.M."/>
            <person name="Chapman S.B."/>
            <person name="Dewar J."/>
            <person name="Goldberg J."/>
            <person name="Griggs A."/>
            <person name="Gujja S."/>
            <person name="Hansen M."/>
            <person name="Howarth C."/>
            <person name="Imamovic A."/>
            <person name="Larimer J."/>
            <person name="McCowan C."/>
            <person name="Murphy C."/>
            <person name="Pearson M."/>
            <person name="Priest M."/>
            <person name="Roberts A."/>
            <person name="Saif S."/>
            <person name="Shea T."/>
            <person name="Sykes S."/>
            <person name="Wortman J."/>
            <person name="Nusbaum C."/>
            <person name="Birren B."/>
        </authorList>
    </citation>
    <scope>NUCLEOTIDE SEQUENCE [LARGE SCALE GENOMIC DNA]</scope>
    <source>
        <strain evidence="1">CBS 10118</strain>
    </source>
</reference>
<protein>
    <recommendedName>
        <fullName evidence="4">SnoaL-like domain-containing protein</fullName>
    </recommendedName>
</protein>
<evidence type="ECO:0000313" key="1">
    <source>
        <dbReference type="EMBL" id="OCF28380.1"/>
    </source>
</evidence>
<proteinExistence type="predicted"/>
<dbReference type="EMBL" id="KI894019">
    <property type="protein sequence ID" value="OCF28380.1"/>
    <property type="molecule type" value="Genomic_DNA"/>
</dbReference>
<dbReference type="SUPFAM" id="SSF54427">
    <property type="entry name" value="NTF2-like"/>
    <property type="match status" value="1"/>
</dbReference>
<evidence type="ECO:0008006" key="4">
    <source>
        <dbReference type="Google" id="ProtNLM"/>
    </source>
</evidence>
<dbReference type="RefSeq" id="XP_019049450.1">
    <property type="nucleotide sequence ID" value="XM_019189888.1"/>
</dbReference>
<accession>A0A1B9GBI5</accession>
<name>A0A1B9GBI5_9TREE</name>
<reference evidence="1" key="3">
    <citation type="submission" date="2014-01" db="EMBL/GenBank/DDBJ databases">
        <title>Evolution of pathogenesis and genome organization in the Tremellales.</title>
        <authorList>
            <person name="Cuomo C."/>
            <person name="Litvintseva A."/>
            <person name="Heitman J."/>
            <person name="Chen Y."/>
            <person name="Sun S."/>
            <person name="Springer D."/>
            <person name="Dromer F."/>
            <person name="Young S."/>
            <person name="Zeng Q."/>
            <person name="Chapman S."/>
            <person name="Gujja S."/>
            <person name="Saif S."/>
            <person name="Birren B."/>
        </authorList>
    </citation>
    <scope>NUCLEOTIDE SEQUENCE</scope>
    <source>
        <strain evidence="1">CBS 10118</strain>
    </source>
</reference>
<gene>
    <name evidence="1" type="ORF">I302_03239</name>
    <name evidence="2" type="ORF">I302_104533</name>
</gene>
<dbReference type="KEGG" id="kbi:30207638"/>
<dbReference type="GeneID" id="30207638"/>
<evidence type="ECO:0000313" key="2">
    <source>
        <dbReference type="EMBL" id="WVW82522.1"/>
    </source>
</evidence>
<evidence type="ECO:0000313" key="3">
    <source>
        <dbReference type="Proteomes" id="UP000092730"/>
    </source>
</evidence>
<dbReference type="AlphaFoldDB" id="A0A1B9GBI5"/>
<dbReference type="OrthoDB" id="2561307at2759"/>
<keyword evidence="3" id="KW-1185">Reference proteome</keyword>
<organism evidence="1">
    <name type="scientific">Kwoniella bestiolae CBS 10118</name>
    <dbReference type="NCBI Taxonomy" id="1296100"/>
    <lineage>
        <taxon>Eukaryota</taxon>
        <taxon>Fungi</taxon>
        <taxon>Dikarya</taxon>
        <taxon>Basidiomycota</taxon>
        <taxon>Agaricomycotina</taxon>
        <taxon>Tremellomycetes</taxon>
        <taxon>Tremellales</taxon>
        <taxon>Cryptococcaceae</taxon>
        <taxon>Kwoniella</taxon>
    </lineage>
</organism>